<evidence type="ECO:0000313" key="2">
    <source>
        <dbReference type="EMBL" id="MPL63746.1"/>
    </source>
</evidence>
<dbReference type="EMBL" id="VSSQ01000022">
    <property type="protein sequence ID" value="MPL63746.1"/>
    <property type="molecule type" value="Genomic_DNA"/>
</dbReference>
<organism evidence="2">
    <name type="scientific">bioreactor metagenome</name>
    <dbReference type="NCBI Taxonomy" id="1076179"/>
    <lineage>
        <taxon>unclassified sequences</taxon>
        <taxon>metagenomes</taxon>
        <taxon>ecological metagenomes</taxon>
    </lineage>
</organism>
<dbReference type="SUPFAM" id="SSF103642">
    <property type="entry name" value="Sec-C motif"/>
    <property type="match status" value="1"/>
</dbReference>
<evidence type="ECO:0008006" key="3">
    <source>
        <dbReference type="Google" id="ProtNLM"/>
    </source>
</evidence>
<dbReference type="PANTHER" id="PTHR33747:SF1">
    <property type="entry name" value="ADENYLATE CYCLASE-ASSOCIATED CAP C-TERMINAL DOMAIN-CONTAINING PROTEIN"/>
    <property type="match status" value="1"/>
</dbReference>
<sequence length="473" mass="53963">MIFALTGILLSKLQFTSKGQSGILSLYAHREDGSPTMKDKEVYKNLLIALDQMKSDAAEYLDKKLWKEITLPQTYEELLLALSKDELQDISRHYGFRNISSLKKKDLVHYLVQQLPCRITQELKLMDEHRYLFLKQFVSEDNKVFQAVLADNYDHKLVNYWRKTGLVLSGSSQGQKVLFMPSELQDVFQTLEHDAALQSKLKQNTEWLGLTYGMLYYYGAMGHMTILSKLEELTGVRPDYQEFHTILLRGGEYYDAPRRDSYGYWAHQNVPDVDALLKEQRARVDVDYYRFSKSKLLKAGAPDYFDDTPAFQRLHDYFSTHYQMTEKEAKDLAAECQHIVNQINEPSAIFDLLKTTIEFPNVESVQHLADVIMFFWNNTRQWALKGHSPAELGTGANPGLSSQPKNLHIPFDTDLPFATPAVRPAPSGQTLGSSHSKSSNPTVIDLKTRQKIGRNDPCPCGSGKKFKHCCGGL</sequence>
<proteinExistence type="predicted"/>
<dbReference type="PANTHER" id="PTHR33747">
    <property type="entry name" value="UPF0225 PROTEIN SCO1677"/>
    <property type="match status" value="1"/>
</dbReference>
<accession>A0A644T9X6</accession>
<dbReference type="Gene3D" id="3.10.450.50">
    <property type="match status" value="1"/>
</dbReference>
<comment type="caution">
    <text evidence="2">The sequence shown here is derived from an EMBL/GenBank/DDBJ whole genome shotgun (WGS) entry which is preliminary data.</text>
</comment>
<dbReference type="InterPro" id="IPR004027">
    <property type="entry name" value="SEC_C_motif"/>
</dbReference>
<name>A0A644T9X6_9ZZZZ</name>
<reference evidence="2" key="1">
    <citation type="submission" date="2019-08" db="EMBL/GenBank/DDBJ databases">
        <authorList>
            <person name="Kucharzyk K."/>
            <person name="Murdoch R.W."/>
            <person name="Higgins S."/>
            <person name="Loffler F."/>
        </authorList>
    </citation>
    <scope>NUCLEOTIDE SEQUENCE</scope>
</reference>
<protein>
    <recommendedName>
        <fullName evidence="3">Rho termination factor N-terminal domain-containing protein</fullName>
    </recommendedName>
</protein>
<dbReference type="Pfam" id="PF02810">
    <property type="entry name" value="SEC-C"/>
    <property type="match status" value="1"/>
</dbReference>
<feature type="compositionally biased region" description="Polar residues" evidence="1">
    <location>
        <begin position="427"/>
        <end position="442"/>
    </location>
</feature>
<feature type="region of interest" description="Disordered" evidence="1">
    <location>
        <begin position="418"/>
        <end position="448"/>
    </location>
</feature>
<gene>
    <name evidence="2" type="ORF">SDC9_09387</name>
</gene>
<dbReference type="AlphaFoldDB" id="A0A644T9X6"/>
<evidence type="ECO:0000256" key="1">
    <source>
        <dbReference type="SAM" id="MobiDB-lite"/>
    </source>
</evidence>